<reference evidence="5" key="1">
    <citation type="submission" date="2021-06" db="EMBL/GenBank/DDBJ databases">
        <authorList>
            <person name="Hodson N. C."/>
            <person name="Mongue J. A."/>
            <person name="Jaron S. K."/>
        </authorList>
    </citation>
    <scope>NUCLEOTIDE SEQUENCE</scope>
</reference>
<dbReference type="OrthoDB" id="424969at2759"/>
<keyword evidence="4" id="KW-1133">Transmembrane helix</keyword>
<dbReference type="Pfam" id="PF10558">
    <property type="entry name" value="MTP18"/>
    <property type="match status" value="2"/>
</dbReference>
<proteinExistence type="inferred from homology"/>
<comment type="caution">
    <text evidence="5">The sequence shown here is derived from an EMBL/GenBank/DDBJ whole genome shotgun (WGS) entry which is preliminary data.</text>
</comment>
<protein>
    <recommendedName>
        <fullName evidence="2">Mitochondrial fission process protein 1</fullName>
    </recommendedName>
    <alternativeName>
        <fullName evidence="3">Mitochondrial 18 kDa protein</fullName>
    </alternativeName>
</protein>
<sequence>MSGKSSDGEVDIWRDTPVRLLGYANEVGESFRALVHTNVVRATYVISFGYCLADTVDKTMKMATKPNSSRDLVVKTAADTLIWQTLASVLIPGFTINRICALSLFVFRKAKFPSVAAKWTTTAIGLGSIGLIYQPIDHLVDYFMDNTFRKAF</sequence>
<dbReference type="PANTHER" id="PTHR11001">
    <property type="entry name" value="MITOCHONDRIAL FISSION PROCESS PROTEIN 1"/>
    <property type="match status" value="1"/>
</dbReference>
<dbReference type="GO" id="GO:0005739">
    <property type="term" value="C:mitochondrion"/>
    <property type="evidence" value="ECO:0007669"/>
    <property type="project" value="TreeGrafter"/>
</dbReference>
<evidence type="ECO:0000256" key="2">
    <source>
        <dbReference type="ARBA" id="ARBA00017835"/>
    </source>
</evidence>
<evidence type="ECO:0000256" key="1">
    <source>
        <dbReference type="ARBA" id="ARBA00009224"/>
    </source>
</evidence>
<feature type="transmembrane region" description="Helical" evidence="4">
    <location>
        <begin position="119"/>
        <end position="136"/>
    </location>
</feature>
<evidence type="ECO:0000313" key="5">
    <source>
        <dbReference type="EMBL" id="CAG7636418.1"/>
    </source>
</evidence>
<evidence type="ECO:0000313" key="6">
    <source>
        <dbReference type="Proteomes" id="UP000708208"/>
    </source>
</evidence>
<dbReference type="InterPro" id="IPR019560">
    <property type="entry name" value="Mitochondrial_18_kDa_protein"/>
</dbReference>
<feature type="transmembrane region" description="Helical" evidence="4">
    <location>
        <begin position="81"/>
        <end position="107"/>
    </location>
</feature>
<keyword evidence="4" id="KW-0472">Membrane</keyword>
<dbReference type="Proteomes" id="UP000708208">
    <property type="component" value="Unassembled WGS sequence"/>
</dbReference>
<keyword evidence="4" id="KW-0812">Transmembrane</keyword>
<comment type="similarity">
    <text evidence="1">Belongs to the MTFP1 family.</text>
</comment>
<organism evidence="5 6">
    <name type="scientific">Allacma fusca</name>
    <dbReference type="NCBI Taxonomy" id="39272"/>
    <lineage>
        <taxon>Eukaryota</taxon>
        <taxon>Metazoa</taxon>
        <taxon>Ecdysozoa</taxon>
        <taxon>Arthropoda</taxon>
        <taxon>Hexapoda</taxon>
        <taxon>Collembola</taxon>
        <taxon>Symphypleona</taxon>
        <taxon>Sminthuridae</taxon>
        <taxon>Allacma</taxon>
    </lineage>
</organism>
<name>A0A8J2J4N1_9HEXA</name>
<accession>A0A8J2J4N1</accession>
<dbReference type="AlphaFoldDB" id="A0A8J2J4N1"/>
<evidence type="ECO:0000256" key="3">
    <source>
        <dbReference type="ARBA" id="ARBA00029631"/>
    </source>
</evidence>
<gene>
    <name evidence="5" type="ORF">AFUS01_LOCUS264</name>
</gene>
<dbReference type="GO" id="GO:0000266">
    <property type="term" value="P:mitochondrial fission"/>
    <property type="evidence" value="ECO:0007669"/>
    <property type="project" value="TreeGrafter"/>
</dbReference>
<dbReference type="EMBL" id="CAJVCH010001093">
    <property type="protein sequence ID" value="CAG7636418.1"/>
    <property type="molecule type" value="Genomic_DNA"/>
</dbReference>
<dbReference type="PANTHER" id="PTHR11001:SF2">
    <property type="entry name" value="MITOCHONDRIAL FISSION PROCESS PROTEIN 1"/>
    <property type="match status" value="1"/>
</dbReference>
<keyword evidence="6" id="KW-1185">Reference proteome</keyword>
<evidence type="ECO:0000256" key="4">
    <source>
        <dbReference type="SAM" id="Phobius"/>
    </source>
</evidence>